<dbReference type="RefSeq" id="WP_306980026.1">
    <property type="nucleotide sequence ID" value="NZ_JAUSZV010000005.1"/>
</dbReference>
<organism evidence="2 3">
    <name type="scientific">Streptomyces canus</name>
    <dbReference type="NCBI Taxonomy" id="58343"/>
    <lineage>
        <taxon>Bacteria</taxon>
        <taxon>Bacillati</taxon>
        <taxon>Actinomycetota</taxon>
        <taxon>Actinomycetes</taxon>
        <taxon>Kitasatosporales</taxon>
        <taxon>Streptomycetaceae</taxon>
        <taxon>Streptomyces</taxon>
        <taxon>Streptomyces aurantiacus group</taxon>
    </lineage>
</organism>
<dbReference type="AlphaFoldDB" id="A0AAW8FK12"/>
<feature type="compositionally biased region" description="Basic and acidic residues" evidence="1">
    <location>
        <begin position="1"/>
        <end position="13"/>
    </location>
</feature>
<name>A0AAW8FK12_9ACTN</name>
<evidence type="ECO:0008006" key="4">
    <source>
        <dbReference type="Google" id="ProtNLM"/>
    </source>
</evidence>
<protein>
    <recommendedName>
        <fullName evidence="4">AAA+ ATPase domain-containing protein</fullName>
    </recommendedName>
</protein>
<evidence type="ECO:0000256" key="1">
    <source>
        <dbReference type="SAM" id="MobiDB-lite"/>
    </source>
</evidence>
<proteinExistence type="predicted"/>
<feature type="region of interest" description="Disordered" evidence="1">
    <location>
        <begin position="1"/>
        <end position="39"/>
    </location>
</feature>
<reference evidence="2" key="1">
    <citation type="submission" date="2023-07" db="EMBL/GenBank/DDBJ databases">
        <title>Comparative genomics of wheat-associated soil bacteria to identify genetic determinants of phenazine resistance.</title>
        <authorList>
            <person name="Mouncey N."/>
        </authorList>
    </citation>
    <scope>NUCLEOTIDE SEQUENCE</scope>
    <source>
        <strain evidence="2">V4I22</strain>
    </source>
</reference>
<accession>A0AAW8FK12</accession>
<gene>
    <name evidence="2" type="ORF">QFZ22_005858</name>
</gene>
<comment type="caution">
    <text evidence="2">The sequence shown here is derived from an EMBL/GenBank/DDBJ whole genome shotgun (WGS) entry which is preliminary data.</text>
</comment>
<sequence>MDDKTEPVSERMDPLPAEPSADEEEAASTPAGTETTDEQVDHIRQLRERGLAQTVIDGGVKARAVGFGSGDAAGTIYKNYYGTPAVDPVDGRVPEDDLDRLRELYVAPAAHIALVDHLTRHGIAVLRGAPGSGRYTTALLAVRQAMDTGVVVLDSEAGVRRLVTDERGLQPSRGHVIEGDGTEWANELRPQLLIRLRAATYGRSPLVIIVDDHVPVGGLTGHVVEHEVADGMPFQVLERHLTVLLADRPLDCRKLLEHEGLREDLRGRRSMAEVAGLAGQLARRVRDNDDVDQIVQGLGAELRAKAVRLLGPPQKNAADGAGRQQLSLWSHAFLLACVVLDGTTLSRVSRESHRLAELLHGVRSPSSVPAMPLFEESVRDWLDHSDVEFTDRTGQPVGSRHPECLVRVSQPGLGEAVLEVLWHDHSGARGPLLEWLDSLAVRGEEDIRVSAAQTVGLLATFDWAYVHEELLVRWASERGEHADRRRFAAAWALERAVTDPLLAPRVQRLLSRWSQRRDFQACAQAAYGTRIGAKFPAEALNSLERIAGAGMKSVWAAVREIYAAGSRAQVLERLAQWSASSRHWLRDDAAKCLQGLSRFRGERAVTAFLKEPGPREHLLLLSRRTLLSSSRTHRQCGWNCMRLWVERAGDEPGLDELVAEFFAELPEPDVEGDRLRERLLFHLRLWGHQLPDGDTALHIKSLLEERWSM</sequence>
<evidence type="ECO:0000313" key="2">
    <source>
        <dbReference type="EMBL" id="MDQ0909873.1"/>
    </source>
</evidence>
<evidence type="ECO:0000313" key="3">
    <source>
        <dbReference type="Proteomes" id="UP001234216"/>
    </source>
</evidence>
<dbReference type="Proteomes" id="UP001234216">
    <property type="component" value="Unassembled WGS sequence"/>
</dbReference>
<dbReference type="EMBL" id="JAUSZV010000005">
    <property type="protein sequence ID" value="MDQ0909873.1"/>
    <property type="molecule type" value="Genomic_DNA"/>
</dbReference>